<evidence type="ECO:0000259" key="1">
    <source>
        <dbReference type="PROSITE" id="PS50097"/>
    </source>
</evidence>
<organism evidence="2 3">
    <name type="scientific">Mycena metata</name>
    <dbReference type="NCBI Taxonomy" id="1033252"/>
    <lineage>
        <taxon>Eukaryota</taxon>
        <taxon>Fungi</taxon>
        <taxon>Dikarya</taxon>
        <taxon>Basidiomycota</taxon>
        <taxon>Agaricomycotina</taxon>
        <taxon>Agaricomycetes</taxon>
        <taxon>Agaricomycetidae</taxon>
        <taxon>Agaricales</taxon>
        <taxon>Marasmiineae</taxon>
        <taxon>Mycenaceae</taxon>
        <taxon>Mycena</taxon>
    </lineage>
</organism>
<comment type="caution">
    <text evidence="2">The sequence shown here is derived from an EMBL/GenBank/DDBJ whole genome shotgun (WGS) entry which is preliminary data.</text>
</comment>
<accession>A0AAD7ICW3</accession>
<dbReference type="EMBL" id="JARKIB010000108">
    <property type="protein sequence ID" value="KAJ7739203.1"/>
    <property type="molecule type" value="Genomic_DNA"/>
</dbReference>
<sequence>MSDEPEDAPAPFSGAPDPDNHYAPDFILRSSDGVDFHVHKEMLKLVSGFFDGMFRLPTGNTAPTELWRDGIPVLAMSEPERVLHGLLRLAYPAQSVDQYALEIHNFDEIVDVHEAAYKLQFVRVHRLMNQLLQDPAFLDAHPYRLFAIAQLRDLPELARAAALHTLKSAVGPAHPTFPEMKLLTWADAYKLYNFHRVCGVEAQNIAKDESFGREITVRGDMFYHQERTEKFVWWEFYSHDAPACAPGVGHTPLGHLPFPIPPQWLGDHIDQISSDLRLSPSHHEVEREVLNITPSARAILDACRVCSEKADRHLAIFASQFAGRIKASNEKLVAEIF</sequence>
<gene>
    <name evidence="2" type="ORF">B0H16DRAFT_1379025</name>
</gene>
<dbReference type="Gene3D" id="3.30.710.10">
    <property type="entry name" value="Potassium Channel Kv1.1, Chain A"/>
    <property type="match status" value="1"/>
</dbReference>
<keyword evidence="3" id="KW-1185">Reference proteome</keyword>
<dbReference type="SUPFAM" id="SSF54695">
    <property type="entry name" value="POZ domain"/>
    <property type="match status" value="1"/>
</dbReference>
<name>A0AAD7ICW3_9AGAR</name>
<reference evidence="2" key="1">
    <citation type="submission" date="2023-03" db="EMBL/GenBank/DDBJ databases">
        <title>Massive genome expansion in bonnet fungi (Mycena s.s.) driven by repeated elements and novel gene families across ecological guilds.</title>
        <authorList>
            <consortium name="Lawrence Berkeley National Laboratory"/>
            <person name="Harder C.B."/>
            <person name="Miyauchi S."/>
            <person name="Viragh M."/>
            <person name="Kuo A."/>
            <person name="Thoen E."/>
            <person name="Andreopoulos B."/>
            <person name="Lu D."/>
            <person name="Skrede I."/>
            <person name="Drula E."/>
            <person name="Henrissat B."/>
            <person name="Morin E."/>
            <person name="Kohler A."/>
            <person name="Barry K."/>
            <person name="LaButti K."/>
            <person name="Morin E."/>
            <person name="Salamov A."/>
            <person name="Lipzen A."/>
            <person name="Mereny Z."/>
            <person name="Hegedus B."/>
            <person name="Baldrian P."/>
            <person name="Stursova M."/>
            <person name="Weitz H."/>
            <person name="Taylor A."/>
            <person name="Grigoriev I.V."/>
            <person name="Nagy L.G."/>
            <person name="Martin F."/>
            <person name="Kauserud H."/>
        </authorList>
    </citation>
    <scope>NUCLEOTIDE SEQUENCE</scope>
    <source>
        <strain evidence="2">CBHHK182m</strain>
    </source>
</reference>
<protein>
    <recommendedName>
        <fullName evidence="1">BTB domain-containing protein</fullName>
    </recommendedName>
</protein>
<dbReference type="Proteomes" id="UP001215598">
    <property type="component" value="Unassembled WGS sequence"/>
</dbReference>
<dbReference type="AlphaFoldDB" id="A0AAD7ICW3"/>
<dbReference type="PROSITE" id="PS50097">
    <property type="entry name" value="BTB"/>
    <property type="match status" value="1"/>
</dbReference>
<evidence type="ECO:0000313" key="2">
    <source>
        <dbReference type="EMBL" id="KAJ7739203.1"/>
    </source>
</evidence>
<dbReference type="InterPro" id="IPR011333">
    <property type="entry name" value="SKP1/BTB/POZ_sf"/>
</dbReference>
<feature type="domain" description="BTB" evidence="1">
    <location>
        <begin position="24"/>
        <end position="94"/>
    </location>
</feature>
<dbReference type="InterPro" id="IPR000210">
    <property type="entry name" value="BTB/POZ_dom"/>
</dbReference>
<proteinExistence type="predicted"/>
<evidence type="ECO:0000313" key="3">
    <source>
        <dbReference type="Proteomes" id="UP001215598"/>
    </source>
</evidence>